<dbReference type="CDD" id="cd03230">
    <property type="entry name" value="ABC_DR_subfamily_A"/>
    <property type="match status" value="1"/>
</dbReference>
<dbReference type="GO" id="GO:0005524">
    <property type="term" value="F:ATP binding"/>
    <property type="evidence" value="ECO:0007669"/>
    <property type="project" value="UniProtKB-KW"/>
</dbReference>
<dbReference type="PANTHER" id="PTHR43613">
    <property type="entry name" value="ABC TRANSPORTER, ATP-BINDING PROTEIN"/>
    <property type="match status" value="1"/>
</dbReference>
<dbReference type="Proteomes" id="UP000242699">
    <property type="component" value="Unassembled WGS sequence"/>
</dbReference>
<evidence type="ECO:0000259" key="3">
    <source>
        <dbReference type="PROSITE" id="PS50893"/>
    </source>
</evidence>
<dbReference type="Gene3D" id="3.40.50.300">
    <property type="entry name" value="P-loop containing nucleotide triphosphate hydrolases"/>
    <property type="match status" value="1"/>
</dbReference>
<protein>
    <submittedName>
        <fullName evidence="4">ABC transporter</fullName>
    </submittedName>
</protein>
<dbReference type="AlphaFoldDB" id="A0A2T2X2I4"/>
<sequence length="263" mass="28534">MLASNGESVISLRNLSVSYGNTKVLDEVNFEVQAGQIIGYIGPNGAGKSTTIKAILGLISGYSGTITILGHDVASGNVAYKAQVGYVPESAELYEALTAEEYLNFVGILYGLSEDRAAHKAQALIQLFGLDEAYRSRLSSYSKGMKQKVLLISSLLHNPDILFLDEPLSGLDANSVMVVKDLMAELAKAGKTIFYSSHIMDVVEKISNRIILLNHGTVVADGDFASLQDRAHEESLEEIFGHMTGFLEHQNIAHHALEIIQDH</sequence>
<evidence type="ECO:0000313" key="4">
    <source>
        <dbReference type="EMBL" id="PSR28666.1"/>
    </source>
</evidence>
<accession>A0A2T2X2I4</accession>
<organism evidence="4 5">
    <name type="scientific">Sulfobacillus benefaciens</name>
    <dbReference type="NCBI Taxonomy" id="453960"/>
    <lineage>
        <taxon>Bacteria</taxon>
        <taxon>Bacillati</taxon>
        <taxon>Bacillota</taxon>
        <taxon>Clostridia</taxon>
        <taxon>Eubacteriales</taxon>
        <taxon>Clostridiales Family XVII. Incertae Sedis</taxon>
        <taxon>Sulfobacillus</taxon>
    </lineage>
</organism>
<dbReference type="InterPro" id="IPR003593">
    <property type="entry name" value="AAA+_ATPase"/>
</dbReference>
<evidence type="ECO:0000313" key="5">
    <source>
        <dbReference type="Proteomes" id="UP000242699"/>
    </source>
</evidence>
<dbReference type="GO" id="GO:0016887">
    <property type="term" value="F:ATP hydrolysis activity"/>
    <property type="evidence" value="ECO:0007669"/>
    <property type="project" value="InterPro"/>
</dbReference>
<dbReference type="InterPro" id="IPR017871">
    <property type="entry name" value="ABC_transporter-like_CS"/>
</dbReference>
<dbReference type="InterPro" id="IPR027417">
    <property type="entry name" value="P-loop_NTPase"/>
</dbReference>
<dbReference type="EMBL" id="PXYT01000019">
    <property type="protein sequence ID" value="PSR28666.1"/>
    <property type="molecule type" value="Genomic_DNA"/>
</dbReference>
<keyword evidence="1" id="KW-0547">Nucleotide-binding</keyword>
<keyword evidence="2" id="KW-0067">ATP-binding</keyword>
<gene>
    <name evidence="4" type="ORF">C7B43_09640</name>
</gene>
<reference evidence="4 5" key="1">
    <citation type="journal article" date="2014" name="BMC Genomics">
        <title>Comparison of environmental and isolate Sulfobacillus genomes reveals diverse carbon, sulfur, nitrogen, and hydrogen metabolisms.</title>
        <authorList>
            <person name="Justice N.B."/>
            <person name="Norman A."/>
            <person name="Brown C.T."/>
            <person name="Singh A."/>
            <person name="Thomas B.C."/>
            <person name="Banfield J.F."/>
        </authorList>
    </citation>
    <scope>NUCLEOTIDE SEQUENCE [LARGE SCALE GENOMIC DNA]</scope>
    <source>
        <strain evidence="4">AMDSBA1</strain>
    </source>
</reference>
<name>A0A2T2X2I4_9FIRM</name>
<feature type="domain" description="ABC transporter" evidence="3">
    <location>
        <begin position="10"/>
        <end position="240"/>
    </location>
</feature>
<evidence type="ECO:0000256" key="1">
    <source>
        <dbReference type="ARBA" id="ARBA00022741"/>
    </source>
</evidence>
<dbReference type="PROSITE" id="PS50893">
    <property type="entry name" value="ABC_TRANSPORTER_2"/>
    <property type="match status" value="1"/>
</dbReference>
<dbReference type="SMART" id="SM00382">
    <property type="entry name" value="AAA"/>
    <property type="match status" value="1"/>
</dbReference>
<evidence type="ECO:0000256" key="2">
    <source>
        <dbReference type="ARBA" id="ARBA00022840"/>
    </source>
</evidence>
<dbReference type="SUPFAM" id="SSF52540">
    <property type="entry name" value="P-loop containing nucleoside triphosphate hydrolases"/>
    <property type="match status" value="1"/>
</dbReference>
<dbReference type="PROSITE" id="PS00211">
    <property type="entry name" value="ABC_TRANSPORTER_1"/>
    <property type="match status" value="1"/>
</dbReference>
<proteinExistence type="predicted"/>
<dbReference type="PANTHER" id="PTHR43613:SF1">
    <property type="entry name" value="ABC TRANSPORTER, ATP-BINDING PROTEIN"/>
    <property type="match status" value="1"/>
</dbReference>
<comment type="caution">
    <text evidence="4">The sequence shown here is derived from an EMBL/GenBank/DDBJ whole genome shotgun (WGS) entry which is preliminary data.</text>
</comment>
<dbReference type="Pfam" id="PF00005">
    <property type="entry name" value="ABC_tran"/>
    <property type="match status" value="1"/>
</dbReference>
<dbReference type="InterPro" id="IPR003439">
    <property type="entry name" value="ABC_transporter-like_ATP-bd"/>
</dbReference>